<dbReference type="PROSITE" id="PS50181">
    <property type="entry name" value="FBOX"/>
    <property type="match status" value="1"/>
</dbReference>
<evidence type="ECO:0000313" key="3">
    <source>
        <dbReference type="Proteomes" id="UP000230233"/>
    </source>
</evidence>
<protein>
    <recommendedName>
        <fullName evidence="1">F-box domain-containing protein</fullName>
    </recommendedName>
</protein>
<dbReference type="OrthoDB" id="10663482at2759"/>
<proteinExistence type="predicted"/>
<comment type="caution">
    <text evidence="2">The sequence shown here is derived from an EMBL/GenBank/DDBJ whole genome shotgun (WGS) entry which is preliminary data.</text>
</comment>
<dbReference type="Pfam" id="PF00646">
    <property type="entry name" value="F-box"/>
    <property type="match status" value="1"/>
</dbReference>
<dbReference type="PANTHER" id="PTHR21503">
    <property type="entry name" value="F-BOX-CONTAINING HYPOTHETICAL PROTEIN C.ELEGANS"/>
    <property type="match status" value="1"/>
</dbReference>
<dbReference type="PANTHER" id="PTHR21503:SF52">
    <property type="entry name" value="F-BOX DOMAIN-CONTAINING PROTEIN"/>
    <property type="match status" value="1"/>
</dbReference>
<dbReference type="InterPro" id="IPR012885">
    <property type="entry name" value="F-box_Sdz-33"/>
</dbReference>
<keyword evidence="3" id="KW-1185">Reference proteome</keyword>
<sequence>MYFSFIYLSTVTTSSSKLFQMPIALLKFPNDFLREVFRLCDPFDLYKLSKCSKTCSQKATMLRDTKKWKIGFSALNNAAIWVDGSIYYFNQTDNPEDYFKTKNSGMNSTHMDVEFPIVDLFIYLVDTFGIRIVRIMGIGSDNFHNVLKVAQVLIDRRMEIESFRIFDVRKEQDVVNFMPLMKQMNIIQEFKCFLKFPPNFHFEFVKYPRHIYIDYSSWFTIDQLLDCTSAWIDLEKSSLNNHDLDVFLQKWKKKGTFPNLRWLEIGSEKIDDQSPILEMIPPIKNVTNPRKKVSINGGGYIIDGVRATKDDGTEGWLKVELGGWPILKFLVADPADTVMKEEDDW</sequence>
<dbReference type="Proteomes" id="UP000230233">
    <property type="component" value="Unassembled WGS sequence"/>
</dbReference>
<organism evidence="2 3">
    <name type="scientific">Caenorhabditis nigoni</name>
    <dbReference type="NCBI Taxonomy" id="1611254"/>
    <lineage>
        <taxon>Eukaryota</taxon>
        <taxon>Metazoa</taxon>
        <taxon>Ecdysozoa</taxon>
        <taxon>Nematoda</taxon>
        <taxon>Chromadorea</taxon>
        <taxon>Rhabditida</taxon>
        <taxon>Rhabditina</taxon>
        <taxon>Rhabditomorpha</taxon>
        <taxon>Rhabditoidea</taxon>
        <taxon>Rhabditidae</taxon>
        <taxon>Peloderinae</taxon>
        <taxon>Caenorhabditis</taxon>
    </lineage>
</organism>
<gene>
    <name evidence="2" type="ORF">B9Z55_027155</name>
</gene>
<dbReference type="EMBL" id="PDUG01000008">
    <property type="protein sequence ID" value="PIC14145.1"/>
    <property type="molecule type" value="Genomic_DNA"/>
</dbReference>
<evidence type="ECO:0000259" key="1">
    <source>
        <dbReference type="PROSITE" id="PS50181"/>
    </source>
</evidence>
<accession>A0A2G5SGB2</accession>
<dbReference type="Pfam" id="PF07735">
    <property type="entry name" value="FBA_2"/>
    <property type="match status" value="1"/>
</dbReference>
<feature type="domain" description="F-box" evidence="1">
    <location>
        <begin position="22"/>
        <end position="71"/>
    </location>
</feature>
<dbReference type="AlphaFoldDB" id="A0A2G5SGB2"/>
<name>A0A2G5SGB2_9PELO</name>
<dbReference type="InterPro" id="IPR001810">
    <property type="entry name" value="F-box_dom"/>
</dbReference>
<evidence type="ECO:0000313" key="2">
    <source>
        <dbReference type="EMBL" id="PIC14145.1"/>
    </source>
</evidence>
<reference evidence="3" key="1">
    <citation type="submission" date="2017-10" db="EMBL/GenBank/DDBJ databases">
        <title>Rapid genome shrinkage in a self-fertile nematode reveals novel sperm competition proteins.</title>
        <authorList>
            <person name="Yin D."/>
            <person name="Schwarz E.M."/>
            <person name="Thomas C.G."/>
            <person name="Felde R.L."/>
            <person name="Korf I.F."/>
            <person name="Cutter A.D."/>
            <person name="Schartner C.M."/>
            <person name="Ralston E.J."/>
            <person name="Meyer B.J."/>
            <person name="Haag E.S."/>
        </authorList>
    </citation>
    <scope>NUCLEOTIDE SEQUENCE [LARGE SCALE GENOMIC DNA]</scope>
    <source>
        <strain evidence="3">JU1422</strain>
    </source>
</reference>